<keyword evidence="10" id="KW-1185">Reference proteome</keyword>
<evidence type="ECO:0000256" key="2">
    <source>
        <dbReference type="ARBA" id="ARBA00012438"/>
    </source>
</evidence>
<gene>
    <name evidence="9" type="ORF">PO878_03110</name>
</gene>
<dbReference type="Pfam" id="PF12282">
    <property type="entry name" value="GAF_PdtaS"/>
    <property type="match status" value="1"/>
</dbReference>
<name>A0AAE9YFQ2_9ACTN</name>
<evidence type="ECO:0000256" key="6">
    <source>
        <dbReference type="ARBA" id="ARBA00022777"/>
    </source>
</evidence>
<dbReference type="InterPro" id="IPR038424">
    <property type="entry name" value="H_kinase_PdtaS_GAF_sf"/>
</dbReference>
<evidence type="ECO:0000259" key="8">
    <source>
        <dbReference type="PROSITE" id="PS50109"/>
    </source>
</evidence>
<evidence type="ECO:0000313" key="9">
    <source>
        <dbReference type="EMBL" id="WCO67712.1"/>
    </source>
</evidence>
<evidence type="ECO:0000313" key="10">
    <source>
        <dbReference type="Proteomes" id="UP001216390"/>
    </source>
</evidence>
<evidence type="ECO:0000256" key="1">
    <source>
        <dbReference type="ARBA" id="ARBA00000085"/>
    </source>
</evidence>
<protein>
    <recommendedName>
        <fullName evidence="2">histidine kinase</fullName>
        <ecNumber evidence="2">2.7.13.3</ecNumber>
    </recommendedName>
</protein>
<dbReference type="Gene3D" id="3.30.450.20">
    <property type="entry name" value="PAS domain"/>
    <property type="match status" value="1"/>
</dbReference>
<dbReference type="Proteomes" id="UP001216390">
    <property type="component" value="Chromosome"/>
</dbReference>
<dbReference type="InterPro" id="IPR022066">
    <property type="entry name" value="PdtaS_GAF"/>
</dbReference>
<sequence>MASLAEIARTQTELDPDDLAHLQRFIGSWGLVADLCFSDLLLFVPTDADGTHFVVAGQVRPTTNQTLYVRDLLGEIADREERPLIARSWRRGEIIEGEVTDPIIRERVRMLCIPLRYRDRTIAVLSRESTPSVGRAAGELERTYQEIFNRFARMIAAGDFPYAREDGESEENLRVGDGCLVLDGAARVSYASPNAVSALHRIGIHVNTEGLRLGELGLDDEPVRTAYAVAAPVTEEIDPRPGVSVLIRCIPLVDAARVTGAVVLLRDVSEIRRRDRLLLSKDATIREIHHRVKNNLQTISSLLRLQGRRMASDEAKAAIGESVRRISSIALVHDILAREAGEDIPFIEVLRPLVRMVEESLSSPDHEVRFTVTGDPGTLPAGVATPMAVVLNELLQNTMDHAFPADADGGRPAGRVRVEMENDGQELVSRVIDDGVGLPEGFSVERTTGLGLSIVRALVTSDLTGTIDMFEPLDGGSGTEVELRVPLDAERPG</sequence>
<keyword evidence="3" id="KW-0597">Phosphoprotein</keyword>
<dbReference type="InterPro" id="IPR011495">
    <property type="entry name" value="Sig_transdc_His_kin_sub2_dim/P"/>
</dbReference>
<dbReference type="KEGG" id="ima:PO878_03110"/>
<proteinExistence type="predicted"/>
<reference evidence="9" key="1">
    <citation type="submission" date="2023-01" db="EMBL/GenBank/DDBJ databases">
        <title>The diversity of Class Acidimicrobiia in South China Sea sediment environments and the proposal of Iamia marina sp. nov., a novel species of the genus Iamia.</title>
        <authorList>
            <person name="He Y."/>
            <person name="Tian X."/>
        </authorList>
    </citation>
    <scope>NUCLEOTIDE SEQUENCE</scope>
    <source>
        <strain evidence="9">DSM 19957</strain>
    </source>
</reference>
<dbReference type="Gene3D" id="3.30.450.280">
    <property type="entry name" value="GAF domain"/>
    <property type="match status" value="1"/>
</dbReference>
<evidence type="ECO:0000256" key="3">
    <source>
        <dbReference type="ARBA" id="ARBA00022553"/>
    </source>
</evidence>
<dbReference type="SMART" id="SM00387">
    <property type="entry name" value="HATPase_c"/>
    <property type="match status" value="1"/>
</dbReference>
<dbReference type="InterPro" id="IPR011102">
    <property type="entry name" value="Sig_transdc_His_kinase_HWE"/>
</dbReference>
<dbReference type="Pfam" id="PF02518">
    <property type="entry name" value="HATPase_c"/>
    <property type="match status" value="1"/>
</dbReference>
<dbReference type="RefSeq" id="WP_272737233.1">
    <property type="nucleotide sequence ID" value="NZ_CP116942.1"/>
</dbReference>
<dbReference type="GO" id="GO:0005524">
    <property type="term" value="F:ATP binding"/>
    <property type="evidence" value="ECO:0007669"/>
    <property type="project" value="UniProtKB-KW"/>
</dbReference>
<dbReference type="EMBL" id="CP116942">
    <property type="protein sequence ID" value="WCO67712.1"/>
    <property type="molecule type" value="Genomic_DNA"/>
</dbReference>
<keyword evidence="4" id="KW-0808">Transferase</keyword>
<dbReference type="Gene3D" id="3.30.565.10">
    <property type="entry name" value="Histidine kinase-like ATPase, C-terminal domain"/>
    <property type="match status" value="1"/>
</dbReference>
<accession>A0AAE9YFQ2</accession>
<dbReference type="AlphaFoldDB" id="A0AAE9YFQ2"/>
<dbReference type="SMART" id="SM00911">
    <property type="entry name" value="HWE_HK"/>
    <property type="match status" value="1"/>
</dbReference>
<dbReference type="InterPro" id="IPR036890">
    <property type="entry name" value="HATPase_C_sf"/>
</dbReference>
<evidence type="ECO:0000256" key="5">
    <source>
        <dbReference type="ARBA" id="ARBA00022741"/>
    </source>
</evidence>
<keyword evidence="6 9" id="KW-0418">Kinase</keyword>
<feature type="domain" description="Histidine kinase" evidence="8">
    <location>
        <begin position="287"/>
        <end position="489"/>
    </location>
</feature>
<evidence type="ECO:0000256" key="7">
    <source>
        <dbReference type="ARBA" id="ARBA00022840"/>
    </source>
</evidence>
<dbReference type="PANTHER" id="PTHR41523:SF8">
    <property type="entry name" value="ETHYLENE RESPONSE SENSOR PROTEIN"/>
    <property type="match status" value="1"/>
</dbReference>
<organism evidence="9 10">
    <name type="scientific">Iamia majanohamensis</name>
    <dbReference type="NCBI Taxonomy" id="467976"/>
    <lineage>
        <taxon>Bacteria</taxon>
        <taxon>Bacillati</taxon>
        <taxon>Actinomycetota</taxon>
        <taxon>Acidimicrobiia</taxon>
        <taxon>Acidimicrobiales</taxon>
        <taxon>Iamiaceae</taxon>
        <taxon>Iamia</taxon>
    </lineage>
</organism>
<dbReference type="GO" id="GO:0004673">
    <property type="term" value="F:protein histidine kinase activity"/>
    <property type="evidence" value="ECO:0007669"/>
    <property type="project" value="UniProtKB-EC"/>
</dbReference>
<dbReference type="Pfam" id="PF07568">
    <property type="entry name" value="HisKA_2"/>
    <property type="match status" value="1"/>
</dbReference>
<evidence type="ECO:0000256" key="4">
    <source>
        <dbReference type="ARBA" id="ARBA00022679"/>
    </source>
</evidence>
<keyword evidence="5" id="KW-0547">Nucleotide-binding</keyword>
<dbReference type="InterPro" id="IPR003594">
    <property type="entry name" value="HATPase_dom"/>
</dbReference>
<dbReference type="EC" id="2.7.13.3" evidence="2"/>
<comment type="catalytic activity">
    <reaction evidence="1">
        <text>ATP + protein L-histidine = ADP + protein N-phospho-L-histidine.</text>
        <dbReference type="EC" id="2.7.13.3"/>
    </reaction>
</comment>
<dbReference type="PANTHER" id="PTHR41523">
    <property type="entry name" value="TWO-COMPONENT SYSTEM SENSOR PROTEIN"/>
    <property type="match status" value="1"/>
</dbReference>
<dbReference type="PROSITE" id="PS50109">
    <property type="entry name" value="HIS_KIN"/>
    <property type="match status" value="1"/>
</dbReference>
<dbReference type="InterPro" id="IPR005467">
    <property type="entry name" value="His_kinase_dom"/>
</dbReference>
<keyword evidence="7" id="KW-0067">ATP-binding</keyword>
<dbReference type="SUPFAM" id="SSF55874">
    <property type="entry name" value="ATPase domain of HSP90 chaperone/DNA topoisomerase II/histidine kinase"/>
    <property type="match status" value="1"/>
</dbReference>